<dbReference type="EMBL" id="JAWHQM010000006">
    <property type="protein sequence ID" value="KAK5627810.1"/>
    <property type="molecule type" value="Genomic_DNA"/>
</dbReference>
<protein>
    <recommendedName>
        <fullName evidence="5">Mitotic checkpoint regulator, MAD2B-interacting-domain-containing protein</fullName>
    </recommendedName>
</protein>
<name>A0AAN7U8C8_9PEZI</name>
<feature type="region of interest" description="Disordered" evidence="2">
    <location>
        <begin position="1"/>
        <end position="267"/>
    </location>
</feature>
<comment type="caution">
    <text evidence="3">The sequence shown here is derived from an EMBL/GenBank/DDBJ whole genome shotgun (WGS) entry which is preliminary data.</text>
</comment>
<dbReference type="GO" id="GO:0005634">
    <property type="term" value="C:nucleus"/>
    <property type="evidence" value="ECO:0007669"/>
    <property type="project" value="TreeGrafter"/>
</dbReference>
<proteinExistence type="predicted"/>
<feature type="compositionally biased region" description="Polar residues" evidence="2">
    <location>
        <begin position="209"/>
        <end position="225"/>
    </location>
</feature>
<keyword evidence="1" id="KW-0175">Coiled coil</keyword>
<keyword evidence="4" id="KW-1185">Reference proteome</keyword>
<evidence type="ECO:0000313" key="4">
    <source>
        <dbReference type="Proteomes" id="UP001305414"/>
    </source>
</evidence>
<evidence type="ECO:0000313" key="3">
    <source>
        <dbReference type="EMBL" id="KAK5627810.1"/>
    </source>
</evidence>
<feature type="compositionally biased region" description="Basic residues" evidence="2">
    <location>
        <begin position="197"/>
        <end position="206"/>
    </location>
</feature>
<dbReference type="AlphaFoldDB" id="A0AAN7U8C8"/>
<dbReference type="InterPro" id="IPR018800">
    <property type="entry name" value="PRCC"/>
</dbReference>
<sequence length="417" mass="43767">MGLVDYSDSDSDGEVAKKPEPPTQSSTASGSKKPAFQKVVDRSKPGKILVNLPGSSSGQDSTNTTTDGDEPPAKRARTSKGGAFSGFNSFLPPPKNVGKKLAASTASGSGNSGVKGTNAPRPGVHLKTGAAPAFSRSTDEEFGDAANADEQSASGDDGGMSLPPPKSQQPTIPAGQKSADEVELVGKPLMFRPLSVARKKPTKKPTMKSTGATATASTPVSRTSITPIETVKVEPPPKKKISLFSVSNETTEEPKPADNSNSEYEPLLDTDAALDPSTASAFAEYDAQYSSYAAPSQAITVSSTSGGASHSLDNIVNDMNLSAAARRELFGRRGAPSAESAATKVINFDTEREYAHNEVLRASGEQQIHNPVRAIAPGKHNLRQLVNQVQNQRDALEENFAKNKAKQNAAGSRYGWR</sequence>
<dbReference type="Pfam" id="PF10253">
    <property type="entry name" value="PRCC"/>
    <property type="match status" value="1"/>
</dbReference>
<evidence type="ECO:0000256" key="2">
    <source>
        <dbReference type="SAM" id="MobiDB-lite"/>
    </source>
</evidence>
<dbReference type="Proteomes" id="UP001305414">
    <property type="component" value="Unassembled WGS sequence"/>
</dbReference>
<evidence type="ECO:0008006" key="5">
    <source>
        <dbReference type="Google" id="ProtNLM"/>
    </source>
</evidence>
<accession>A0AAN7U8C8</accession>
<evidence type="ECO:0000256" key="1">
    <source>
        <dbReference type="SAM" id="Coils"/>
    </source>
</evidence>
<feature type="compositionally biased region" description="Polar residues" evidence="2">
    <location>
        <begin position="53"/>
        <end position="66"/>
    </location>
</feature>
<dbReference type="PANTHER" id="PTHR13621">
    <property type="entry name" value="PROLINE-RICH PROTEIN PRCC"/>
    <property type="match status" value="1"/>
</dbReference>
<dbReference type="PANTHER" id="PTHR13621:SF2">
    <property type="entry name" value="PROLINE-RICH PROTEIN PRCC"/>
    <property type="match status" value="1"/>
</dbReference>
<gene>
    <name evidence="3" type="ORF">RRF57_003525</name>
</gene>
<feature type="coiled-coil region" evidence="1">
    <location>
        <begin position="379"/>
        <end position="406"/>
    </location>
</feature>
<reference evidence="3 4" key="1">
    <citation type="submission" date="2023-10" db="EMBL/GenBank/DDBJ databases">
        <title>Draft genome sequence of Xylaria bambusicola isolate GMP-LS, the root and basal stem rot pathogen of sugarcane in Indonesia.</title>
        <authorList>
            <person name="Selvaraj P."/>
            <person name="Muralishankar V."/>
            <person name="Muruganantham S."/>
            <person name="Sp S."/>
            <person name="Haryani S."/>
            <person name="Lau K.J.X."/>
            <person name="Naqvi N.I."/>
        </authorList>
    </citation>
    <scope>NUCLEOTIDE SEQUENCE [LARGE SCALE GENOMIC DNA]</scope>
    <source>
        <strain evidence="3">GMP-LS</strain>
    </source>
</reference>
<organism evidence="3 4">
    <name type="scientific">Xylaria bambusicola</name>
    <dbReference type="NCBI Taxonomy" id="326684"/>
    <lineage>
        <taxon>Eukaryota</taxon>
        <taxon>Fungi</taxon>
        <taxon>Dikarya</taxon>
        <taxon>Ascomycota</taxon>
        <taxon>Pezizomycotina</taxon>
        <taxon>Sordariomycetes</taxon>
        <taxon>Xylariomycetidae</taxon>
        <taxon>Xylariales</taxon>
        <taxon>Xylariaceae</taxon>
        <taxon>Xylaria</taxon>
    </lineage>
</organism>